<dbReference type="FunFam" id="1.10.238.10:FF:000178">
    <property type="entry name" value="Calmodulin-2 A"/>
    <property type="match status" value="1"/>
</dbReference>
<dbReference type="GO" id="GO:0005524">
    <property type="term" value="F:ATP binding"/>
    <property type="evidence" value="ECO:0007669"/>
    <property type="project" value="UniProtKB-KW"/>
</dbReference>
<dbReference type="InterPro" id="IPR002048">
    <property type="entry name" value="EF_hand_dom"/>
</dbReference>
<dbReference type="SUPFAM" id="SSF56112">
    <property type="entry name" value="Protein kinase-like (PK-like)"/>
    <property type="match status" value="1"/>
</dbReference>
<dbReference type="SUPFAM" id="SSF47473">
    <property type="entry name" value="EF-hand"/>
    <property type="match status" value="2"/>
</dbReference>
<evidence type="ECO:0000313" key="15">
    <source>
        <dbReference type="Proteomes" id="UP000626109"/>
    </source>
</evidence>
<comment type="caution">
    <text evidence="14">The sequence shown here is derived from an EMBL/GenBank/DDBJ whole genome shotgun (WGS) entry which is preliminary data.</text>
</comment>
<dbReference type="GO" id="GO:0043226">
    <property type="term" value="C:organelle"/>
    <property type="evidence" value="ECO:0007669"/>
    <property type="project" value="UniProtKB-ARBA"/>
</dbReference>
<evidence type="ECO:0000256" key="5">
    <source>
        <dbReference type="ARBA" id="ARBA00022737"/>
    </source>
</evidence>
<keyword evidence="9" id="KW-0067">ATP-binding</keyword>
<evidence type="ECO:0000259" key="12">
    <source>
        <dbReference type="PROSITE" id="PS50011"/>
    </source>
</evidence>
<keyword evidence="6" id="KW-0547">Nucleotide-binding</keyword>
<evidence type="ECO:0000256" key="10">
    <source>
        <dbReference type="ARBA" id="ARBA00024334"/>
    </source>
</evidence>
<dbReference type="InterPro" id="IPR018247">
    <property type="entry name" value="EF_Hand_1_Ca_BS"/>
</dbReference>
<comment type="cofactor">
    <cofactor evidence="1">
        <name>Mg(2+)</name>
        <dbReference type="ChEBI" id="CHEBI:18420"/>
    </cofactor>
</comment>
<dbReference type="Proteomes" id="UP000626109">
    <property type="component" value="Unassembled WGS sequence"/>
</dbReference>
<dbReference type="Pfam" id="PF13499">
    <property type="entry name" value="EF-hand_7"/>
    <property type="match status" value="1"/>
</dbReference>
<organism evidence="14 15">
    <name type="scientific">Polarella glacialis</name>
    <name type="common">Dinoflagellate</name>
    <dbReference type="NCBI Taxonomy" id="89957"/>
    <lineage>
        <taxon>Eukaryota</taxon>
        <taxon>Sar</taxon>
        <taxon>Alveolata</taxon>
        <taxon>Dinophyceae</taxon>
        <taxon>Suessiales</taxon>
        <taxon>Suessiaceae</taxon>
        <taxon>Polarella</taxon>
    </lineage>
</organism>
<evidence type="ECO:0008006" key="16">
    <source>
        <dbReference type="Google" id="ProtNLM"/>
    </source>
</evidence>
<evidence type="ECO:0000256" key="7">
    <source>
        <dbReference type="ARBA" id="ARBA00022777"/>
    </source>
</evidence>
<dbReference type="SMART" id="SM00054">
    <property type="entry name" value="EFh"/>
    <property type="match status" value="3"/>
</dbReference>
<evidence type="ECO:0000313" key="14">
    <source>
        <dbReference type="EMBL" id="CAE8693267.1"/>
    </source>
</evidence>
<feature type="domain" description="Protein kinase" evidence="12">
    <location>
        <begin position="409"/>
        <end position="716"/>
    </location>
</feature>
<dbReference type="CDD" id="cd05117">
    <property type="entry name" value="STKc_CAMK"/>
    <property type="match status" value="1"/>
</dbReference>
<dbReference type="EMBL" id="CAJNNW010027824">
    <property type="protein sequence ID" value="CAE8693267.1"/>
    <property type="molecule type" value="Genomic_DNA"/>
</dbReference>
<evidence type="ECO:0000256" key="6">
    <source>
        <dbReference type="ARBA" id="ARBA00022741"/>
    </source>
</evidence>
<evidence type="ECO:0000256" key="3">
    <source>
        <dbReference type="ARBA" id="ARBA00022527"/>
    </source>
</evidence>
<evidence type="ECO:0000256" key="2">
    <source>
        <dbReference type="ARBA" id="ARBA00005253"/>
    </source>
</evidence>
<feature type="domain" description="EF-hand" evidence="13">
    <location>
        <begin position="763"/>
        <end position="798"/>
    </location>
</feature>
<dbReference type="InterPro" id="IPR008271">
    <property type="entry name" value="Ser/Thr_kinase_AS"/>
</dbReference>
<dbReference type="PROSITE" id="PS00018">
    <property type="entry name" value="EF_HAND_1"/>
    <property type="match status" value="1"/>
</dbReference>
<keyword evidence="8" id="KW-0106">Calcium</keyword>
<gene>
    <name evidence="14" type="ORF">PGLA2088_LOCUS28320</name>
</gene>
<dbReference type="AlphaFoldDB" id="A0A813JZU9"/>
<dbReference type="Pfam" id="PF00069">
    <property type="entry name" value="Pkinase"/>
    <property type="match status" value="1"/>
</dbReference>
<dbReference type="GO" id="GO:0004674">
    <property type="term" value="F:protein serine/threonine kinase activity"/>
    <property type="evidence" value="ECO:0007669"/>
    <property type="project" value="UniProtKB-KW"/>
</dbReference>
<keyword evidence="7" id="KW-0418">Kinase</keyword>
<accession>A0A813JZU9</accession>
<comment type="similarity">
    <text evidence="2">Belongs to the centrin family.</text>
</comment>
<sequence length="908" mass="99904">MYLPSQCFQPYVSPLTPTASYPASASAGASSTSGGYATHVVAPVHVQATWISPHTQQQSGGVRHYSTDLSTGTSVAPGGSPWGLHVAPQAYSNPGLGKVETVVYQHHQVVSSQPAAAIQGFSQTGLMNLPMQASALSTSQGPFTFLPAAPQIGRATQALNLDPADCQSTAAAAPSLLAGQGSPPQGESAASPDRITVRSALCKQAFHFVDALRTGHIDVSQNKTGLTMVFERLGDVPMPKDEWYARVFRNFGGNEQDLIDFKGFREIVRQWDEHHAKKRLSTQTTAQMQRKPGEIPPPPPTSEGYSSAQSSHSHSISSDQATVPSPGGRTPSSVVCTPHGAQAPLASSESPCFVASRSNERDPAKVLEAAEADTECVRQATGLRVSAANIASEVMFPTYVGRLAIFDDYEFFGIIGSGSLGKVIVVRHRNTKQLRACKVVAVETALQRELMDTEIRLLKSLNHPNIMKMHEVYFEQANEKGQITNGNIYLVTELCEGGDLFSRILHHYERLKQPMTESHVAYMMQQILSATKYCHDKGIIHRDIKPENILFVDRSSSSPLKIIDFGLANFTEKIREQAKEVKVARSGAMGRLARMLPSLNGKHLIPWHERKRVMQKAGTLHYMAPEMIEGSYDQKADLFSIGIILCQLFTGWHPFYVPGDDEASVRAKISNQEPVQFPSEIWAVVSEEACDLCRKLLEKSPKNRLGAAQALAHPWFRDPSKPSPFGNVEGLSVSIFDGLMQYQAYNKLKRAVLQLLTRELSEFQIQELRGKFMALDAQGDGLLSPEELIEGMRHVGYEMSASELSQIMAALDGSGNQRIGYKEFISALIERRVKFDRQQLFQCFKKFDKQGLGRITYEDVKSVMCNAITESEWQEIAVAGTKSDPNQMPELTFDEFVALMEQTAPESQ</sequence>
<comment type="similarity">
    <text evidence="10">Belongs to the protein kinase superfamily. Ser/Thr protein kinase family. CDPK subfamily.</text>
</comment>
<dbReference type="Gene3D" id="1.10.238.10">
    <property type="entry name" value="EF-hand"/>
    <property type="match status" value="1"/>
</dbReference>
<dbReference type="PROSITE" id="PS50222">
    <property type="entry name" value="EF_HAND_2"/>
    <property type="match status" value="2"/>
</dbReference>
<evidence type="ECO:0000259" key="13">
    <source>
        <dbReference type="PROSITE" id="PS50222"/>
    </source>
</evidence>
<feature type="compositionally biased region" description="Low complexity" evidence="11">
    <location>
        <begin position="306"/>
        <end position="321"/>
    </location>
</feature>
<protein>
    <recommendedName>
        <fullName evidence="16">Non-specific serine/threonine protein kinase</fullName>
    </recommendedName>
</protein>
<feature type="region of interest" description="Disordered" evidence="11">
    <location>
        <begin position="54"/>
        <end position="73"/>
    </location>
</feature>
<dbReference type="Gene3D" id="1.10.510.10">
    <property type="entry name" value="Transferase(Phosphotransferase) domain 1"/>
    <property type="match status" value="1"/>
</dbReference>
<keyword evidence="5" id="KW-0677">Repeat</keyword>
<dbReference type="InterPro" id="IPR011009">
    <property type="entry name" value="Kinase-like_dom_sf"/>
</dbReference>
<reference evidence="14" key="1">
    <citation type="submission" date="2021-02" db="EMBL/GenBank/DDBJ databases">
        <authorList>
            <person name="Dougan E. K."/>
            <person name="Rhodes N."/>
            <person name="Thang M."/>
            <person name="Chan C."/>
        </authorList>
    </citation>
    <scope>NUCLEOTIDE SEQUENCE</scope>
</reference>
<dbReference type="CDD" id="cd00051">
    <property type="entry name" value="EFh"/>
    <property type="match status" value="1"/>
</dbReference>
<keyword evidence="3" id="KW-0723">Serine/threonine-protein kinase</keyword>
<name>A0A813JZU9_POLGL</name>
<keyword evidence="4" id="KW-0808">Transferase</keyword>
<dbReference type="InterPro" id="IPR000719">
    <property type="entry name" value="Prot_kinase_dom"/>
</dbReference>
<dbReference type="GO" id="GO:0005509">
    <property type="term" value="F:calcium ion binding"/>
    <property type="evidence" value="ECO:0007669"/>
    <property type="project" value="InterPro"/>
</dbReference>
<evidence type="ECO:0000256" key="8">
    <source>
        <dbReference type="ARBA" id="ARBA00022837"/>
    </source>
</evidence>
<dbReference type="InterPro" id="IPR011992">
    <property type="entry name" value="EF-hand-dom_pair"/>
</dbReference>
<evidence type="ECO:0000256" key="4">
    <source>
        <dbReference type="ARBA" id="ARBA00022679"/>
    </source>
</evidence>
<feature type="region of interest" description="Disordered" evidence="11">
    <location>
        <begin position="276"/>
        <end position="351"/>
    </location>
</feature>
<feature type="domain" description="EF-hand" evidence="13">
    <location>
        <begin position="835"/>
        <end position="870"/>
    </location>
</feature>
<evidence type="ECO:0000256" key="11">
    <source>
        <dbReference type="SAM" id="MobiDB-lite"/>
    </source>
</evidence>
<dbReference type="InterPro" id="IPR050205">
    <property type="entry name" value="CDPK_Ser/Thr_kinases"/>
</dbReference>
<proteinExistence type="inferred from homology"/>
<evidence type="ECO:0000256" key="9">
    <source>
        <dbReference type="ARBA" id="ARBA00022840"/>
    </source>
</evidence>
<dbReference type="SMART" id="SM00220">
    <property type="entry name" value="S_TKc"/>
    <property type="match status" value="1"/>
</dbReference>
<evidence type="ECO:0000256" key="1">
    <source>
        <dbReference type="ARBA" id="ARBA00001946"/>
    </source>
</evidence>
<dbReference type="Gene3D" id="3.30.200.20">
    <property type="entry name" value="Phosphorylase Kinase, domain 1"/>
    <property type="match status" value="1"/>
</dbReference>
<dbReference type="PROSITE" id="PS50011">
    <property type="entry name" value="PROTEIN_KINASE_DOM"/>
    <property type="match status" value="1"/>
</dbReference>
<dbReference type="PANTHER" id="PTHR24349">
    <property type="entry name" value="SERINE/THREONINE-PROTEIN KINASE"/>
    <property type="match status" value="1"/>
</dbReference>
<dbReference type="PROSITE" id="PS00108">
    <property type="entry name" value="PROTEIN_KINASE_ST"/>
    <property type="match status" value="1"/>
</dbReference>